<organism evidence="1">
    <name type="scientific">bioreactor metagenome</name>
    <dbReference type="NCBI Taxonomy" id="1076179"/>
    <lineage>
        <taxon>unclassified sequences</taxon>
        <taxon>metagenomes</taxon>
        <taxon>ecological metagenomes</taxon>
    </lineage>
</organism>
<dbReference type="EMBL" id="VSSQ01006910">
    <property type="protein sequence ID" value="MPM34227.1"/>
    <property type="molecule type" value="Genomic_DNA"/>
</dbReference>
<proteinExistence type="predicted"/>
<comment type="caution">
    <text evidence="1">The sequence shown here is derived from an EMBL/GenBank/DDBJ whole genome shotgun (WGS) entry which is preliminary data.</text>
</comment>
<reference evidence="1" key="1">
    <citation type="submission" date="2019-08" db="EMBL/GenBank/DDBJ databases">
        <authorList>
            <person name="Kucharzyk K."/>
            <person name="Murdoch R.W."/>
            <person name="Higgins S."/>
            <person name="Loffler F."/>
        </authorList>
    </citation>
    <scope>NUCLEOTIDE SEQUENCE</scope>
</reference>
<sequence length="70" mass="8129">MKQNNYNDPLHINDTSAKTYGCRHTNPKICKNNMLSGRCAFAREDKMCLLPPSSWKKQFEKLKQEAQTLL</sequence>
<accession>A0A644Z0S2</accession>
<dbReference type="AlphaFoldDB" id="A0A644Z0S2"/>
<gene>
    <name evidence="1" type="ORF">SDC9_80809</name>
</gene>
<evidence type="ECO:0000313" key="1">
    <source>
        <dbReference type="EMBL" id="MPM34227.1"/>
    </source>
</evidence>
<name>A0A644Z0S2_9ZZZZ</name>
<protein>
    <submittedName>
        <fullName evidence="1">Uncharacterized protein</fullName>
    </submittedName>
</protein>